<dbReference type="InterPro" id="IPR014729">
    <property type="entry name" value="Rossmann-like_a/b/a_fold"/>
</dbReference>
<comment type="similarity">
    <text evidence="1">Belongs to the universal stress protein A family.</text>
</comment>
<dbReference type="InterPro" id="IPR006015">
    <property type="entry name" value="Universal_stress_UspA"/>
</dbReference>
<reference evidence="3 4" key="1">
    <citation type="submission" date="2015-04" db="EMBL/GenBank/DDBJ databases">
        <title>Whole genome shotgun sequence of Flavihumibacter petaseus NBRC 106054.</title>
        <authorList>
            <person name="Miyazawa S."/>
            <person name="Hosoyama A."/>
            <person name="Hashimoto M."/>
            <person name="Noguchi M."/>
            <person name="Tsuchikane K."/>
            <person name="Ohji S."/>
            <person name="Yamazoe A."/>
            <person name="Ichikawa N."/>
            <person name="Kimura A."/>
            <person name="Fujita N."/>
        </authorList>
    </citation>
    <scope>NUCLEOTIDE SEQUENCE [LARGE SCALE GENOMIC DNA]</scope>
    <source>
        <strain evidence="3 4">NBRC 106054</strain>
    </source>
</reference>
<dbReference type="InterPro" id="IPR006016">
    <property type="entry name" value="UspA"/>
</dbReference>
<accession>A0A0E9N1Q2</accession>
<dbReference type="STRING" id="1220578.FPE01S_02_08090"/>
<proteinExistence type="inferred from homology"/>
<dbReference type="PRINTS" id="PR01438">
    <property type="entry name" value="UNVRSLSTRESS"/>
</dbReference>
<protein>
    <submittedName>
        <fullName evidence="3">Usp family protein</fullName>
    </submittedName>
</protein>
<evidence type="ECO:0000256" key="1">
    <source>
        <dbReference type="ARBA" id="ARBA00008791"/>
    </source>
</evidence>
<comment type="caution">
    <text evidence="3">The sequence shown here is derived from an EMBL/GenBank/DDBJ whole genome shotgun (WGS) entry which is preliminary data.</text>
</comment>
<sequence length="294" mass="32497">MTGAKVTNTLLIFSIFKKNWFMYNFLVPIDFSHTAKNAAKFAIDMARDLNDVQVTLYHLLDPIAAGSDGTPLDIDLDDRIKVAEVALSNLATELGAPANTRTIAADGVFLIDDLAEFVQQEGIDMVFIGLTGASGIEHLLMGSNAIRMANEAVAPVMIIPPDAQYRGLKAVVFATDMKDVRISTPINQLKAFLRISKPALLVMHVDKNAQYAESASYLKEKADLEEMLDGFQPIFHFIPQDDFVEAADQFATAHQVDCVITVPRNHSFLEGLFAPHYTRKLAYHTHIPLLAIHE</sequence>
<gene>
    <name evidence="3" type="ORF">FPE01S_02_08090</name>
</gene>
<keyword evidence="4" id="KW-1185">Reference proteome</keyword>
<dbReference type="EMBL" id="BBWV01000002">
    <property type="protein sequence ID" value="GAO43703.1"/>
    <property type="molecule type" value="Genomic_DNA"/>
</dbReference>
<dbReference type="AlphaFoldDB" id="A0A0E9N1Q2"/>
<dbReference type="PANTHER" id="PTHR46268">
    <property type="entry name" value="STRESS RESPONSE PROTEIN NHAX"/>
    <property type="match status" value="1"/>
</dbReference>
<evidence type="ECO:0000259" key="2">
    <source>
        <dbReference type="Pfam" id="PF00582"/>
    </source>
</evidence>
<dbReference type="PANTHER" id="PTHR46268:SF6">
    <property type="entry name" value="UNIVERSAL STRESS PROTEIN UP12"/>
    <property type="match status" value="1"/>
</dbReference>
<feature type="domain" description="UspA" evidence="2">
    <location>
        <begin position="24"/>
        <end position="160"/>
    </location>
</feature>
<dbReference type="CDD" id="cd00293">
    <property type="entry name" value="USP-like"/>
    <property type="match status" value="1"/>
</dbReference>
<dbReference type="SUPFAM" id="SSF52402">
    <property type="entry name" value="Adenine nucleotide alpha hydrolases-like"/>
    <property type="match status" value="2"/>
</dbReference>
<evidence type="ECO:0000313" key="4">
    <source>
        <dbReference type="Proteomes" id="UP000033121"/>
    </source>
</evidence>
<dbReference type="Proteomes" id="UP000033121">
    <property type="component" value="Unassembled WGS sequence"/>
</dbReference>
<dbReference type="Gene3D" id="3.40.50.620">
    <property type="entry name" value="HUPs"/>
    <property type="match status" value="2"/>
</dbReference>
<name>A0A0E9N1Q2_9BACT</name>
<dbReference type="Pfam" id="PF00582">
    <property type="entry name" value="Usp"/>
    <property type="match status" value="1"/>
</dbReference>
<organism evidence="3 4">
    <name type="scientific">Flavihumibacter petaseus NBRC 106054</name>
    <dbReference type="NCBI Taxonomy" id="1220578"/>
    <lineage>
        <taxon>Bacteria</taxon>
        <taxon>Pseudomonadati</taxon>
        <taxon>Bacteroidota</taxon>
        <taxon>Chitinophagia</taxon>
        <taxon>Chitinophagales</taxon>
        <taxon>Chitinophagaceae</taxon>
        <taxon>Flavihumibacter</taxon>
    </lineage>
</organism>
<evidence type="ECO:0000313" key="3">
    <source>
        <dbReference type="EMBL" id="GAO43703.1"/>
    </source>
</evidence>
<dbReference type="OrthoDB" id="9788959at2"/>